<dbReference type="SMART" id="SM01124">
    <property type="entry name" value="DBR1"/>
    <property type="match status" value="1"/>
</dbReference>
<keyword evidence="8" id="KW-0378">Hydrolase</keyword>
<dbReference type="GO" id="GO:0046872">
    <property type="term" value="F:metal ion binding"/>
    <property type="evidence" value="ECO:0007669"/>
    <property type="project" value="UniProtKB-KW"/>
</dbReference>
<feature type="domain" description="Lariat debranching enzyme C-terminal" evidence="15">
    <location>
        <begin position="262"/>
        <end position="415"/>
    </location>
</feature>
<feature type="region of interest" description="Disordered" evidence="14">
    <location>
        <begin position="530"/>
        <end position="559"/>
    </location>
</feature>
<evidence type="ECO:0000313" key="16">
    <source>
        <dbReference type="Proteomes" id="UP000504634"/>
    </source>
</evidence>
<dbReference type="Gene3D" id="3.60.21.10">
    <property type="match status" value="1"/>
</dbReference>
<evidence type="ECO:0000259" key="15">
    <source>
        <dbReference type="SMART" id="SM01124"/>
    </source>
</evidence>
<dbReference type="InterPro" id="IPR007708">
    <property type="entry name" value="DBR1_C"/>
</dbReference>
<comment type="cofactor">
    <cofactor evidence="3">
        <name>Fe(2+)</name>
        <dbReference type="ChEBI" id="CHEBI:29033"/>
    </cofactor>
</comment>
<evidence type="ECO:0000256" key="13">
    <source>
        <dbReference type="ARBA" id="ARBA00058627"/>
    </source>
</evidence>
<keyword evidence="7" id="KW-0479">Metal-binding</keyword>
<dbReference type="GO" id="GO:0000398">
    <property type="term" value="P:mRNA splicing, via spliceosome"/>
    <property type="evidence" value="ECO:0007669"/>
    <property type="project" value="TreeGrafter"/>
</dbReference>
<keyword evidence="11" id="KW-0464">Manganese</keyword>
<dbReference type="GO" id="GO:0005634">
    <property type="term" value="C:nucleus"/>
    <property type="evidence" value="ECO:0007669"/>
    <property type="project" value="UniProtKB-SubCell"/>
</dbReference>
<dbReference type="PANTHER" id="PTHR12849">
    <property type="entry name" value="RNA LARIAT DEBRANCHING ENZYME"/>
    <property type="match status" value="1"/>
</dbReference>
<dbReference type="GeneID" id="115622160"/>
<name>A0A6J2T7A4_DROLE</name>
<dbReference type="PANTHER" id="PTHR12849:SF0">
    <property type="entry name" value="LARIAT DEBRANCHING ENZYME"/>
    <property type="match status" value="1"/>
</dbReference>
<dbReference type="Pfam" id="PF00149">
    <property type="entry name" value="Metallophos"/>
    <property type="match status" value="1"/>
</dbReference>
<protein>
    <submittedName>
        <fullName evidence="17">Lariat debranching enzyme</fullName>
    </submittedName>
</protein>
<evidence type="ECO:0000256" key="1">
    <source>
        <dbReference type="ARBA" id="ARBA00001936"/>
    </source>
</evidence>
<evidence type="ECO:0000256" key="10">
    <source>
        <dbReference type="ARBA" id="ARBA00023004"/>
    </source>
</evidence>
<evidence type="ECO:0000256" key="8">
    <source>
        <dbReference type="ARBA" id="ARBA00022801"/>
    </source>
</evidence>
<gene>
    <name evidence="17" type="primary">LOC115622160</name>
</gene>
<keyword evidence="12" id="KW-0539">Nucleus</keyword>
<evidence type="ECO:0000256" key="11">
    <source>
        <dbReference type="ARBA" id="ARBA00023211"/>
    </source>
</evidence>
<dbReference type="RefSeq" id="XP_030371889.1">
    <property type="nucleotide sequence ID" value="XM_030516029.1"/>
</dbReference>
<dbReference type="Pfam" id="PF05011">
    <property type="entry name" value="DBR1"/>
    <property type="match status" value="1"/>
</dbReference>
<comment type="cofactor">
    <cofactor evidence="2">
        <name>Zn(2+)</name>
        <dbReference type="ChEBI" id="CHEBI:29105"/>
    </cofactor>
</comment>
<sequence length="559" mass="63523">MRIAVEGCAHGELENIYDTIKGIEKSKNIKIDLLLCCGDFQSTRNLEDLQTMAVPKKYMDICSFYKYYNGQLVAPVLTIFIGGNHEASNYLQELPYGGWVAPNIYYLGYAGVVNVNGIRIAGISGIYKGHDFLRGRHEFPPYTQSSCRSVYHVRQLEVFRMKQLSGKIDIFMSHDWPRGIWDYGNKEQLIKFKPYFKDDMESGKLGSRPLEELLKSVRPTYWFAAHLHCKFAALVPHHVEEDADQSDDDNASSESENEKSHSPNAVRNSKPVSVTKFLALDKCLPKRRFLQVVEMETTTESKGVDINLEYDVEWLAILLTTNHLLSIKNNNYYLPGKKAGNVTERFNFTPTSEELELARSKFPNLNIPQNFCRTVPPFDPMEQSNYKHLNVNQPSAQLNPQCTEFCTLLGIDDPLALAMLANGKEVQEAFQIDDDKDVSSELDYSMDTSWENSSILSTPLKRKLNLSLPAPASEITREADHSVIELPEETEIEVNEIDKHEIIDERTGPIEELQTDDATVKEETIKNDVNPAAEAKATPNMNKFKRRNQSIYQADDNDV</sequence>
<evidence type="ECO:0000256" key="9">
    <source>
        <dbReference type="ARBA" id="ARBA00022833"/>
    </source>
</evidence>
<comment type="subcellular location">
    <subcellularLocation>
        <location evidence="4">Nucleus</location>
    </subcellularLocation>
</comment>
<comment type="cofactor">
    <cofactor evidence="1">
        <name>Mn(2+)</name>
        <dbReference type="ChEBI" id="CHEBI:29035"/>
    </cofactor>
</comment>
<dbReference type="Proteomes" id="UP000504634">
    <property type="component" value="Unplaced"/>
</dbReference>
<accession>A0A6J2T7A4</accession>
<reference evidence="17" key="1">
    <citation type="submission" date="2025-08" db="UniProtKB">
        <authorList>
            <consortium name="RefSeq"/>
        </authorList>
    </citation>
    <scope>IDENTIFICATION</scope>
    <source>
        <strain evidence="17">11010-0011.00</strain>
        <tissue evidence="17">Whole body</tissue>
    </source>
</reference>
<keyword evidence="16" id="KW-1185">Reference proteome</keyword>
<proteinExistence type="inferred from homology"/>
<evidence type="ECO:0000256" key="14">
    <source>
        <dbReference type="SAM" id="MobiDB-lite"/>
    </source>
</evidence>
<organism evidence="16 17">
    <name type="scientific">Drosophila lebanonensis</name>
    <name type="common">Fruit fly</name>
    <name type="synonym">Scaptodrosophila lebanonensis</name>
    <dbReference type="NCBI Taxonomy" id="7225"/>
    <lineage>
        <taxon>Eukaryota</taxon>
        <taxon>Metazoa</taxon>
        <taxon>Ecdysozoa</taxon>
        <taxon>Arthropoda</taxon>
        <taxon>Hexapoda</taxon>
        <taxon>Insecta</taxon>
        <taxon>Pterygota</taxon>
        <taxon>Neoptera</taxon>
        <taxon>Endopterygota</taxon>
        <taxon>Diptera</taxon>
        <taxon>Brachycera</taxon>
        <taxon>Muscomorpha</taxon>
        <taxon>Ephydroidea</taxon>
        <taxon>Drosophilidae</taxon>
        <taxon>Scaptodrosophila</taxon>
    </lineage>
</organism>
<dbReference type="CDD" id="cd00844">
    <property type="entry name" value="MPP_Dbr1_N"/>
    <property type="match status" value="1"/>
</dbReference>
<keyword evidence="9" id="KW-0862">Zinc</keyword>
<comment type="similarity">
    <text evidence="5">Belongs to the lariat debranching enzyme family.</text>
</comment>
<evidence type="ECO:0000256" key="4">
    <source>
        <dbReference type="ARBA" id="ARBA00004123"/>
    </source>
</evidence>
<evidence type="ECO:0000256" key="2">
    <source>
        <dbReference type="ARBA" id="ARBA00001947"/>
    </source>
</evidence>
<evidence type="ECO:0000256" key="6">
    <source>
        <dbReference type="ARBA" id="ARBA00022664"/>
    </source>
</evidence>
<dbReference type="CTD" id="38900"/>
<dbReference type="SUPFAM" id="SSF56300">
    <property type="entry name" value="Metallo-dependent phosphatases"/>
    <property type="match status" value="1"/>
</dbReference>
<evidence type="ECO:0000256" key="12">
    <source>
        <dbReference type="ARBA" id="ARBA00023242"/>
    </source>
</evidence>
<evidence type="ECO:0000313" key="17">
    <source>
        <dbReference type="RefSeq" id="XP_030371889.1"/>
    </source>
</evidence>
<dbReference type="FunFam" id="3.60.21.10:FF:000035">
    <property type="entry name" value="Lariat debranching enzyme"/>
    <property type="match status" value="1"/>
</dbReference>
<dbReference type="OrthoDB" id="407609at2759"/>
<evidence type="ECO:0000256" key="3">
    <source>
        <dbReference type="ARBA" id="ARBA00001954"/>
    </source>
</evidence>
<keyword evidence="6" id="KW-0507">mRNA processing</keyword>
<evidence type="ECO:0000256" key="7">
    <source>
        <dbReference type="ARBA" id="ARBA00022723"/>
    </source>
</evidence>
<feature type="compositionally biased region" description="Acidic residues" evidence="14">
    <location>
        <begin position="242"/>
        <end position="251"/>
    </location>
</feature>
<dbReference type="InterPro" id="IPR029052">
    <property type="entry name" value="Metallo-depent_PP-like"/>
</dbReference>
<dbReference type="InterPro" id="IPR041816">
    <property type="entry name" value="Dbr1_N"/>
</dbReference>
<dbReference type="GO" id="GO:0008419">
    <property type="term" value="F:RNA lariat debranching enzyme activity"/>
    <property type="evidence" value="ECO:0007669"/>
    <property type="project" value="UniProtKB-ARBA"/>
</dbReference>
<keyword evidence="10" id="KW-0408">Iron</keyword>
<evidence type="ECO:0000256" key="5">
    <source>
        <dbReference type="ARBA" id="ARBA00006045"/>
    </source>
</evidence>
<comment type="function">
    <text evidence="13">Cleaves the 2'-5' phosphodiester linkage at the branch point of lariat intron pre-mRNAs after splicing and converts them into linear molecules that are subsequently degraded. It thereby facilitates ribonucleotide turnover.</text>
</comment>
<dbReference type="InterPro" id="IPR004843">
    <property type="entry name" value="Calcineurin-like_PHP"/>
</dbReference>
<dbReference type="AlphaFoldDB" id="A0A6J2T7A4"/>
<feature type="region of interest" description="Disordered" evidence="14">
    <location>
        <begin position="242"/>
        <end position="268"/>
    </location>
</feature>